<protein>
    <submittedName>
        <fullName evidence="2">Uncharacterized protein</fullName>
    </submittedName>
</protein>
<dbReference type="RefSeq" id="WP_114838033.1">
    <property type="nucleotide sequence ID" value="NZ_CP031217.1"/>
</dbReference>
<evidence type="ECO:0000313" key="2">
    <source>
        <dbReference type="EMBL" id="RXK09675.1"/>
    </source>
</evidence>
<reference evidence="1 3" key="2">
    <citation type="submission" date="2018-07" db="EMBL/GenBank/DDBJ databases">
        <title>Complete genome of the Arcobacter bivalviorum type strain LMG 26154.</title>
        <authorList>
            <person name="Miller W.G."/>
            <person name="Yee E."/>
            <person name="Bono J.L."/>
        </authorList>
    </citation>
    <scope>NUCLEOTIDE SEQUENCE [LARGE SCALE GENOMIC DNA]</scope>
    <source>
        <strain evidence="1 3">LMG 26154</strain>
    </source>
</reference>
<gene>
    <name evidence="1" type="ORF">ABIV_0100</name>
    <name evidence="2" type="ORF">CRV05_08040</name>
</gene>
<dbReference type="KEGG" id="hbv:ABIV_0100"/>
<dbReference type="EMBL" id="PDKM01000004">
    <property type="protein sequence ID" value="RXK09675.1"/>
    <property type="molecule type" value="Genomic_DNA"/>
</dbReference>
<dbReference type="EMBL" id="CP031217">
    <property type="protein sequence ID" value="AXH11140.1"/>
    <property type="molecule type" value="Genomic_DNA"/>
</dbReference>
<name>A0AAX2A6T1_9BACT</name>
<accession>A0AAX2A6T1</accession>
<evidence type="ECO:0000313" key="1">
    <source>
        <dbReference type="EMBL" id="AXH11140.1"/>
    </source>
</evidence>
<evidence type="ECO:0000313" key="4">
    <source>
        <dbReference type="Proteomes" id="UP000289193"/>
    </source>
</evidence>
<keyword evidence="4" id="KW-1185">Reference proteome</keyword>
<sequence>MASYYDEFIDKYEFENPLNRIVYEVVDCIKLRKDYASAANLILQNKLTLEDVVLRTVRLSFNDFIILADTLISRK</sequence>
<dbReference type="AlphaFoldDB" id="A0AAX2A6T1"/>
<evidence type="ECO:0000313" key="3">
    <source>
        <dbReference type="Proteomes" id="UP000253850"/>
    </source>
</evidence>
<organism evidence="2 4">
    <name type="scientific">Halarcobacter bivalviorum</name>
    <dbReference type="NCBI Taxonomy" id="663364"/>
    <lineage>
        <taxon>Bacteria</taxon>
        <taxon>Pseudomonadati</taxon>
        <taxon>Campylobacterota</taxon>
        <taxon>Epsilonproteobacteria</taxon>
        <taxon>Campylobacterales</taxon>
        <taxon>Arcobacteraceae</taxon>
        <taxon>Halarcobacter</taxon>
    </lineage>
</organism>
<reference evidence="2 4" key="1">
    <citation type="submission" date="2017-10" db="EMBL/GenBank/DDBJ databases">
        <title>Genomics of the genus Arcobacter.</title>
        <authorList>
            <person name="Perez-Cataluna A."/>
            <person name="Figueras M.J."/>
        </authorList>
    </citation>
    <scope>NUCLEOTIDE SEQUENCE [LARGE SCALE GENOMIC DNA]</scope>
    <source>
        <strain evidence="2 4">CECT 7835</strain>
    </source>
</reference>
<dbReference type="Proteomes" id="UP000253850">
    <property type="component" value="Chromosome"/>
</dbReference>
<dbReference type="Proteomes" id="UP000289193">
    <property type="component" value="Unassembled WGS sequence"/>
</dbReference>
<proteinExistence type="predicted"/>